<keyword evidence="9" id="KW-1133">Transmembrane helix</keyword>
<feature type="transmembrane region" description="Helical" evidence="9">
    <location>
        <begin position="6"/>
        <end position="25"/>
    </location>
</feature>
<gene>
    <name evidence="11" type="ORF">CRV04_09330</name>
</gene>
<dbReference type="PANTHER" id="PTHR42755:SF1">
    <property type="entry name" value="3-DEOXY-D-MANNO-OCTULOSONIC ACID TRANSFERASE, MITOCHONDRIAL-RELATED"/>
    <property type="match status" value="1"/>
</dbReference>
<comment type="pathway">
    <text evidence="1 9">Bacterial outer membrane biogenesis; LPS core biosynthesis.</text>
</comment>
<dbReference type="UniPathway" id="UPA00958"/>
<evidence type="ECO:0000256" key="6">
    <source>
        <dbReference type="ARBA" id="ARBA00049183"/>
    </source>
</evidence>
<dbReference type="OrthoDB" id="9789797at2"/>
<dbReference type="GO" id="GO:0009245">
    <property type="term" value="P:lipid A biosynthetic process"/>
    <property type="evidence" value="ECO:0007669"/>
    <property type="project" value="TreeGrafter"/>
</dbReference>
<dbReference type="PANTHER" id="PTHR42755">
    <property type="entry name" value="3-DEOXY-MANNO-OCTULOSONATE CYTIDYLYLTRANSFERASE"/>
    <property type="match status" value="1"/>
</dbReference>
<feature type="site" description="Transition state stabilizer" evidence="8">
    <location>
        <position position="120"/>
    </location>
</feature>
<dbReference type="GO" id="GO:0009244">
    <property type="term" value="P:lipopolysaccharide core region biosynthetic process"/>
    <property type="evidence" value="ECO:0007669"/>
    <property type="project" value="UniProtKB-UniRule"/>
</dbReference>
<feature type="active site" description="Proton acceptor" evidence="7">
    <location>
        <position position="62"/>
    </location>
</feature>
<keyword evidence="9" id="KW-0812">Transmembrane</keyword>
<dbReference type="InterPro" id="IPR038107">
    <property type="entry name" value="Glycos_transf_N_sf"/>
</dbReference>
<dbReference type="Pfam" id="PF04413">
    <property type="entry name" value="Glycos_transf_N"/>
    <property type="match status" value="1"/>
</dbReference>
<dbReference type="InterPro" id="IPR039901">
    <property type="entry name" value="Kdotransferase"/>
</dbReference>
<accession>A0A4Q0XPR4</accession>
<dbReference type="GO" id="GO:0005886">
    <property type="term" value="C:plasma membrane"/>
    <property type="evidence" value="ECO:0007669"/>
    <property type="project" value="UniProtKB-SubCell"/>
</dbReference>
<evidence type="ECO:0000256" key="8">
    <source>
        <dbReference type="PIRSR" id="PIRSR639901-2"/>
    </source>
</evidence>
<dbReference type="EMBL" id="PDKN01000006">
    <property type="protein sequence ID" value="RXJ56237.1"/>
    <property type="molecule type" value="Genomic_DNA"/>
</dbReference>
<proteinExistence type="inferred from homology"/>
<dbReference type="GO" id="GO:0043842">
    <property type="term" value="F:Kdo transferase activity"/>
    <property type="evidence" value="ECO:0007669"/>
    <property type="project" value="UniProtKB-EC"/>
</dbReference>
<keyword evidence="9" id="KW-1003">Cell membrane</keyword>
<evidence type="ECO:0000313" key="11">
    <source>
        <dbReference type="EMBL" id="RXJ56237.1"/>
    </source>
</evidence>
<dbReference type="NCBIfam" id="NF004389">
    <property type="entry name" value="PRK05749.1-5"/>
    <property type="match status" value="1"/>
</dbReference>
<dbReference type="Gene3D" id="3.40.50.2000">
    <property type="entry name" value="Glycogen Phosphorylase B"/>
    <property type="match status" value="1"/>
</dbReference>
<comment type="similarity">
    <text evidence="9">Belongs to the glycosyltransferase group 1 family.</text>
</comment>
<dbReference type="RefSeq" id="WP_128996579.1">
    <property type="nucleotide sequence ID" value="NZ_PDKN01000006.1"/>
</dbReference>
<keyword evidence="12" id="KW-1185">Reference proteome</keyword>
<evidence type="ECO:0000256" key="7">
    <source>
        <dbReference type="PIRSR" id="PIRSR639901-1"/>
    </source>
</evidence>
<evidence type="ECO:0000256" key="4">
    <source>
        <dbReference type="ARBA" id="ARBA00022679"/>
    </source>
</evidence>
<evidence type="ECO:0000259" key="10">
    <source>
        <dbReference type="Pfam" id="PF04413"/>
    </source>
</evidence>
<dbReference type="AlphaFoldDB" id="A0A4Q0XPR4"/>
<feature type="site" description="Transition state stabilizer" evidence="8">
    <location>
        <position position="196"/>
    </location>
</feature>
<keyword evidence="4 9" id="KW-0808">Transferase</keyword>
<reference evidence="11 12" key="1">
    <citation type="submission" date="2017-10" db="EMBL/GenBank/DDBJ databases">
        <title>Genomics of the genus Arcobacter.</title>
        <authorList>
            <person name="Perez-Cataluna A."/>
            <person name="Figueras M.J."/>
        </authorList>
    </citation>
    <scope>NUCLEOTIDE SEQUENCE [LARGE SCALE GENOMIC DNA]</scope>
    <source>
        <strain evidence="11 12">CECT 8987</strain>
    </source>
</reference>
<sequence>MSLFSVIYYILASFVYLLALPYLIYKSRTLKYKHAIPAKFFLRNNPSFSDERVWFHCCSFGEVRALKPIVDSLDEEVNISVITNTGFEEAQKFKAQVRYLPFEIFLPFWVNKQKALFVLEAELWYMLFLWAQIKKTKTFLINARISDKSYASYKRFSFFYKRVFKHVNKVYAQSQLDKERLMELGASDVEVIGNIKLAQLPKISKALVKPEGFMITAGSTHDKEEAIILEAFDASLGRLVVVPRHPERFEQVHELMQAYAKKYNLSYHRYSQETHFNSDIVLVDAMGELINIYAISDCVILGGAFEKIGGHNPVEPAFFNCRIISGKAIFNQKPLFESIQNYTLVENDKLKEVLQNVHQLPQAKLVDIGSVEPIIKEINAIR</sequence>
<evidence type="ECO:0000256" key="9">
    <source>
        <dbReference type="RuleBase" id="RU365103"/>
    </source>
</evidence>
<evidence type="ECO:0000256" key="1">
    <source>
        <dbReference type="ARBA" id="ARBA00004713"/>
    </source>
</evidence>
<evidence type="ECO:0000256" key="2">
    <source>
        <dbReference type="ARBA" id="ARBA00012621"/>
    </source>
</evidence>
<feature type="domain" description="3-deoxy-D-manno-octulosonic-acid transferase N-terminal" evidence="10">
    <location>
        <begin position="50"/>
        <end position="198"/>
    </location>
</feature>
<comment type="catalytic activity">
    <reaction evidence="6 9">
        <text>lipid IVA (E. coli) + CMP-3-deoxy-beta-D-manno-octulosonate = alpha-Kdo-(2-&gt;6)-lipid IVA (E. coli) + CMP + H(+)</text>
        <dbReference type="Rhea" id="RHEA:28066"/>
        <dbReference type="ChEBI" id="CHEBI:15378"/>
        <dbReference type="ChEBI" id="CHEBI:58603"/>
        <dbReference type="ChEBI" id="CHEBI:60364"/>
        <dbReference type="ChEBI" id="CHEBI:60377"/>
        <dbReference type="ChEBI" id="CHEBI:85987"/>
        <dbReference type="EC" id="2.4.99.12"/>
    </reaction>
</comment>
<organism evidence="11 12">
    <name type="scientific">Candidatus Marinarcus aquaticus</name>
    <dbReference type="NCBI Taxonomy" id="2044504"/>
    <lineage>
        <taxon>Bacteria</taxon>
        <taxon>Pseudomonadati</taxon>
        <taxon>Campylobacterota</taxon>
        <taxon>Epsilonproteobacteria</taxon>
        <taxon>Campylobacterales</taxon>
        <taxon>Arcobacteraceae</taxon>
        <taxon>Candidatus Marinarcus</taxon>
    </lineage>
</organism>
<name>A0A4Q0XPR4_9BACT</name>
<comment type="subcellular location">
    <subcellularLocation>
        <location evidence="9">Cell membrane</location>
    </subcellularLocation>
</comment>
<comment type="caution">
    <text evidence="11">The sequence shown here is derived from an EMBL/GenBank/DDBJ whole genome shotgun (WGS) entry which is preliminary data.</text>
</comment>
<evidence type="ECO:0000256" key="5">
    <source>
        <dbReference type="ARBA" id="ARBA00031445"/>
    </source>
</evidence>
<keyword evidence="9" id="KW-0472">Membrane</keyword>
<dbReference type="InterPro" id="IPR007507">
    <property type="entry name" value="Glycos_transf_N"/>
</dbReference>
<dbReference type="Gene3D" id="3.40.50.11720">
    <property type="entry name" value="3-Deoxy-D-manno-octulosonic-acid transferase, N-terminal domain"/>
    <property type="match status" value="1"/>
</dbReference>
<dbReference type="EC" id="2.4.99.12" evidence="2 9"/>
<evidence type="ECO:0000313" key="12">
    <source>
        <dbReference type="Proteomes" id="UP000290657"/>
    </source>
</evidence>
<protein>
    <recommendedName>
        <fullName evidence="3 9">3-deoxy-D-manno-octulosonic acid transferase</fullName>
        <shortName evidence="9">Kdo transferase</shortName>
        <ecNumber evidence="2 9">2.4.99.12</ecNumber>
    </recommendedName>
    <alternativeName>
        <fullName evidence="5 9">Lipid IV(A) 3-deoxy-D-manno-octulosonic acid transferase</fullName>
    </alternativeName>
</protein>
<keyword evidence="9" id="KW-0448">Lipopolysaccharide biosynthesis</keyword>
<dbReference type="Proteomes" id="UP000290657">
    <property type="component" value="Unassembled WGS sequence"/>
</dbReference>
<comment type="function">
    <text evidence="9">Involved in lipopolysaccharide (LPS) biosynthesis. Catalyzes the transfer of 3-deoxy-D-manno-octulosonate (Kdo) residue(s) from CMP-Kdo to lipid IV(A), the tetraacyldisaccharide-1,4'-bisphosphate precursor of lipid A.</text>
</comment>
<evidence type="ECO:0000256" key="3">
    <source>
        <dbReference type="ARBA" id="ARBA00019077"/>
    </source>
</evidence>